<reference evidence="4" key="2">
    <citation type="submission" date="2022-06" db="UniProtKB">
        <authorList>
            <consortium name="EnsemblMetazoa"/>
        </authorList>
    </citation>
    <scope>IDENTIFICATION</scope>
    <source>
        <strain evidence="4">PS312</strain>
    </source>
</reference>
<dbReference type="AlphaFoldDB" id="A0A2A6D2Y1"/>
<accession>A0A2A6D2Y1</accession>
<dbReference type="GO" id="GO:0008270">
    <property type="term" value="F:zinc ion binding"/>
    <property type="evidence" value="ECO:0007669"/>
    <property type="project" value="UniProtKB-KW"/>
</dbReference>
<evidence type="ECO:0000313" key="4">
    <source>
        <dbReference type="EnsemblMetazoa" id="PPA42298.1"/>
    </source>
</evidence>
<keyword evidence="1" id="KW-0863">Zinc-finger</keyword>
<keyword evidence="1" id="KW-0479">Metal-binding</keyword>
<dbReference type="SUPFAM" id="SSF57850">
    <property type="entry name" value="RING/U-box"/>
    <property type="match status" value="1"/>
</dbReference>
<dbReference type="InterPro" id="IPR001841">
    <property type="entry name" value="Znf_RING"/>
</dbReference>
<dbReference type="PROSITE" id="PS50089">
    <property type="entry name" value="ZF_RING_2"/>
    <property type="match status" value="1"/>
</dbReference>
<proteinExistence type="predicted"/>
<evidence type="ECO:0000256" key="3">
    <source>
        <dbReference type="SAM" id="MobiDB-lite"/>
    </source>
</evidence>
<dbReference type="GO" id="GO:0043161">
    <property type="term" value="P:proteasome-mediated ubiquitin-dependent protein catabolic process"/>
    <property type="evidence" value="ECO:0000318"/>
    <property type="project" value="GO_Central"/>
</dbReference>
<sequence length="222" mass="26127">MAPRTKPNTKQKGTATVREHTLRRRRSAKCAICYDDLHTKTTVTFDDCHHVFHRSCAVQLLETEIEGREEPTCPLCRTVINKINLGGGLVISTEVFQCFGETKIPTKYLVFKHVWSSDLTIEQVLPILIERSRFIKKEFICEYYASGITRAMKTHCKRQISKMKKRIKILRQMHEVVKAGGMQWKAFSCVQFHQMLYYVHSKFNYELEMNRRNIINKLRKRN</sequence>
<dbReference type="InterPro" id="IPR047126">
    <property type="entry name" value="RNF141-like"/>
</dbReference>
<keyword evidence="5" id="KW-1185">Reference proteome</keyword>
<dbReference type="EnsemblMetazoa" id="PPA42298.1">
    <property type="protein sequence ID" value="PPA42298.1"/>
    <property type="gene ID" value="WBGene00280667"/>
</dbReference>
<dbReference type="Gene3D" id="3.30.40.10">
    <property type="entry name" value="Zinc/RING finger domain, C3HC4 (zinc finger)"/>
    <property type="match status" value="1"/>
</dbReference>
<dbReference type="SMART" id="SM00184">
    <property type="entry name" value="RING"/>
    <property type="match status" value="1"/>
</dbReference>
<evidence type="ECO:0000256" key="2">
    <source>
        <dbReference type="ARBA" id="ARBA00022833"/>
    </source>
</evidence>
<dbReference type="GO" id="GO:0012505">
    <property type="term" value="C:endomembrane system"/>
    <property type="evidence" value="ECO:0000318"/>
    <property type="project" value="GO_Central"/>
</dbReference>
<dbReference type="OrthoDB" id="3045089at2759"/>
<dbReference type="Pfam" id="PF13639">
    <property type="entry name" value="zf-RING_2"/>
    <property type="match status" value="1"/>
</dbReference>
<dbReference type="GO" id="GO:0044322">
    <property type="term" value="C:endoplasmic reticulum quality control compartment"/>
    <property type="evidence" value="ECO:0000318"/>
    <property type="project" value="GO_Central"/>
</dbReference>
<dbReference type="PANTHER" id="PTHR12109">
    <property type="entry name" value="RING FINGER PROTEIN 141-RELATED"/>
    <property type="match status" value="1"/>
</dbReference>
<dbReference type="GO" id="GO:0036503">
    <property type="term" value="P:ERAD pathway"/>
    <property type="evidence" value="ECO:0000318"/>
    <property type="project" value="GO_Central"/>
</dbReference>
<evidence type="ECO:0000313" key="5">
    <source>
        <dbReference type="Proteomes" id="UP000005239"/>
    </source>
</evidence>
<dbReference type="PANTHER" id="PTHR12109:SF5">
    <property type="entry name" value="RING-TYPE DOMAIN-CONTAINING PROTEIN"/>
    <property type="match status" value="1"/>
</dbReference>
<accession>A0A8R1Z196</accession>
<dbReference type="CDD" id="cd16448">
    <property type="entry name" value="RING-H2"/>
    <property type="match status" value="1"/>
</dbReference>
<feature type="compositionally biased region" description="Polar residues" evidence="3">
    <location>
        <begin position="1"/>
        <end position="14"/>
    </location>
</feature>
<name>A0A2A6D2Y1_PRIPA</name>
<feature type="region of interest" description="Disordered" evidence="3">
    <location>
        <begin position="1"/>
        <end position="21"/>
    </location>
</feature>
<evidence type="ECO:0000256" key="1">
    <source>
        <dbReference type="ARBA" id="ARBA00022771"/>
    </source>
</evidence>
<keyword evidence="2" id="KW-0862">Zinc</keyword>
<dbReference type="Proteomes" id="UP000005239">
    <property type="component" value="Unassembled WGS sequence"/>
</dbReference>
<gene>
    <name evidence="4" type="primary">WBGene00280667</name>
</gene>
<protein>
    <submittedName>
        <fullName evidence="4">Zinc finger protein</fullName>
    </submittedName>
</protein>
<dbReference type="GO" id="GO:0061630">
    <property type="term" value="F:ubiquitin protein ligase activity"/>
    <property type="evidence" value="ECO:0000318"/>
    <property type="project" value="GO_Central"/>
</dbReference>
<dbReference type="InterPro" id="IPR013083">
    <property type="entry name" value="Znf_RING/FYVE/PHD"/>
</dbReference>
<reference evidence="5" key="1">
    <citation type="journal article" date="2008" name="Nat. Genet.">
        <title>The Pristionchus pacificus genome provides a unique perspective on nematode lifestyle and parasitism.</title>
        <authorList>
            <person name="Dieterich C."/>
            <person name="Clifton S.W."/>
            <person name="Schuster L.N."/>
            <person name="Chinwalla A."/>
            <person name="Delehaunty K."/>
            <person name="Dinkelacker I."/>
            <person name="Fulton L."/>
            <person name="Fulton R."/>
            <person name="Godfrey J."/>
            <person name="Minx P."/>
            <person name="Mitreva M."/>
            <person name="Roeseler W."/>
            <person name="Tian H."/>
            <person name="Witte H."/>
            <person name="Yang S.P."/>
            <person name="Wilson R.K."/>
            <person name="Sommer R.J."/>
        </authorList>
    </citation>
    <scope>NUCLEOTIDE SEQUENCE [LARGE SCALE GENOMIC DNA]</scope>
    <source>
        <strain evidence="5">PS312</strain>
    </source>
</reference>
<organism evidence="4 5">
    <name type="scientific">Pristionchus pacificus</name>
    <name type="common">Parasitic nematode worm</name>
    <dbReference type="NCBI Taxonomy" id="54126"/>
    <lineage>
        <taxon>Eukaryota</taxon>
        <taxon>Metazoa</taxon>
        <taxon>Ecdysozoa</taxon>
        <taxon>Nematoda</taxon>
        <taxon>Chromadorea</taxon>
        <taxon>Rhabditida</taxon>
        <taxon>Rhabditina</taxon>
        <taxon>Diplogasteromorpha</taxon>
        <taxon>Diplogasteroidea</taxon>
        <taxon>Neodiplogasteridae</taxon>
        <taxon>Pristionchus</taxon>
    </lineage>
</organism>